<accession>A0A7J6W345</accession>
<dbReference type="EMBL" id="JABWDY010023068">
    <property type="protein sequence ID" value="KAF5191208.1"/>
    <property type="molecule type" value="Genomic_DNA"/>
</dbReference>
<evidence type="ECO:0000313" key="2">
    <source>
        <dbReference type="EMBL" id="KAF5191208.1"/>
    </source>
</evidence>
<gene>
    <name evidence="2" type="ORF">FRX31_019206</name>
</gene>
<dbReference type="InterPro" id="IPR007493">
    <property type="entry name" value="DUF538"/>
</dbReference>
<dbReference type="SUPFAM" id="SSF141562">
    <property type="entry name" value="At5g01610-like"/>
    <property type="match status" value="1"/>
</dbReference>
<feature type="region of interest" description="Disordered" evidence="1">
    <location>
        <begin position="150"/>
        <end position="194"/>
    </location>
</feature>
<dbReference type="Pfam" id="PF04398">
    <property type="entry name" value="DUF538"/>
    <property type="match status" value="1"/>
</dbReference>
<comment type="caution">
    <text evidence="2">The sequence shown here is derived from an EMBL/GenBank/DDBJ whole genome shotgun (WGS) entry which is preliminary data.</text>
</comment>
<evidence type="ECO:0000313" key="3">
    <source>
        <dbReference type="Proteomes" id="UP000554482"/>
    </source>
</evidence>
<protein>
    <recommendedName>
        <fullName evidence="4">DUF538 family protein</fullName>
    </recommendedName>
</protein>
<evidence type="ECO:0000256" key="1">
    <source>
        <dbReference type="SAM" id="MobiDB-lite"/>
    </source>
</evidence>
<dbReference type="PANTHER" id="PTHR31676:SF201">
    <property type="entry name" value="OS01G0210600 PROTEIN"/>
    <property type="match status" value="1"/>
</dbReference>
<name>A0A7J6W345_THATH</name>
<dbReference type="Gene3D" id="2.30.240.10">
    <property type="entry name" value="At5g01610-like"/>
    <property type="match status" value="1"/>
</dbReference>
<sequence>MASTQTIETHKENVEIYHGDEICKEKSLELLREIDMPNGLLPLKDILEVGYNRTTGFVWLKQKKAITHVFKSIGKNVSYAQEISAFVQNHRLKKVTGVKSRELLIWVTISDIFIDLKNSERIVFRTPAGMSRAFPVSAFVVNEEVEKKKNDEEVEKKNDEEVEKKKNDEEVEKKENDVEEVEKKENDVEEVEKK</sequence>
<organism evidence="2 3">
    <name type="scientific">Thalictrum thalictroides</name>
    <name type="common">Rue-anemone</name>
    <name type="synonym">Anemone thalictroides</name>
    <dbReference type="NCBI Taxonomy" id="46969"/>
    <lineage>
        <taxon>Eukaryota</taxon>
        <taxon>Viridiplantae</taxon>
        <taxon>Streptophyta</taxon>
        <taxon>Embryophyta</taxon>
        <taxon>Tracheophyta</taxon>
        <taxon>Spermatophyta</taxon>
        <taxon>Magnoliopsida</taxon>
        <taxon>Ranunculales</taxon>
        <taxon>Ranunculaceae</taxon>
        <taxon>Thalictroideae</taxon>
        <taxon>Thalictrum</taxon>
    </lineage>
</organism>
<evidence type="ECO:0008006" key="4">
    <source>
        <dbReference type="Google" id="ProtNLM"/>
    </source>
</evidence>
<proteinExistence type="predicted"/>
<dbReference type="Proteomes" id="UP000554482">
    <property type="component" value="Unassembled WGS sequence"/>
</dbReference>
<reference evidence="2 3" key="1">
    <citation type="submission" date="2020-06" db="EMBL/GenBank/DDBJ databases">
        <title>Transcriptomic and genomic resources for Thalictrum thalictroides and T. hernandezii: Facilitating candidate gene discovery in an emerging model plant lineage.</title>
        <authorList>
            <person name="Arias T."/>
            <person name="Riano-Pachon D.M."/>
            <person name="Di Stilio V.S."/>
        </authorList>
    </citation>
    <scope>NUCLEOTIDE SEQUENCE [LARGE SCALE GENOMIC DNA]</scope>
    <source>
        <strain evidence="3">cv. WT478/WT964</strain>
        <tissue evidence="2">Leaves</tissue>
    </source>
</reference>
<dbReference type="OrthoDB" id="1885001at2759"/>
<dbReference type="InterPro" id="IPR036758">
    <property type="entry name" value="At5g01610-like"/>
</dbReference>
<dbReference type="AlphaFoldDB" id="A0A7J6W345"/>
<dbReference type="PANTHER" id="PTHR31676">
    <property type="entry name" value="T31J12.3 PROTEIN-RELATED"/>
    <property type="match status" value="1"/>
</dbReference>
<keyword evidence="3" id="KW-1185">Reference proteome</keyword>